<dbReference type="EMBL" id="JYON01000025">
    <property type="protein sequence ID" value="KJH70290.1"/>
    <property type="molecule type" value="Genomic_DNA"/>
</dbReference>
<keyword evidence="4 11" id="KW-0347">Helicase</keyword>
<evidence type="ECO:0000259" key="13">
    <source>
        <dbReference type="PROSITE" id="PS51198"/>
    </source>
</evidence>
<evidence type="ECO:0000256" key="2">
    <source>
        <dbReference type="ARBA" id="ARBA00022741"/>
    </source>
</evidence>
<dbReference type="GO" id="GO:0003677">
    <property type="term" value="F:DNA binding"/>
    <property type="evidence" value="ECO:0007669"/>
    <property type="project" value="UniProtKB-KW"/>
</dbReference>
<dbReference type="GO" id="GO:0043138">
    <property type="term" value="F:3'-5' DNA helicase activity"/>
    <property type="evidence" value="ECO:0007669"/>
    <property type="project" value="UniProtKB-EC"/>
</dbReference>
<keyword evidence="3 11" id="KW-0378">Hydrolase</keyword>
<accession>A0A0D8ZNG9</accession>
<feature type="region of interest" description="Disordered" evidence="12">
    <location>
        <begin position="569"/>
        <end position="588"/>
    </location>
</feature>
<dbReference type="STRING" id="1618023.UH38_19310"/>
<dbReference type="Gene3D" id="1.10.486.10">
    <property type="entry name" value="PCRA, domain 4"/>
    <property type="match status" value="1"/>
</dbReference>
<evidence type="ECO:0000256" key="3">
    <source>
        <dbReference type="ARBA" id="ARBA00022801"/>
    </source>
</evidence>
<comment type="catalytic activity">
    <reaction evidence="8">
        <text>Couples ATP hydrolysis with the unwinding of duplex DNA by translocating in the 3'-5' direction.</text>
        <dbReference type="EC" id="5.6.2.4"/>
    </reaction>
</comment>
<evidence type="ECO:0000256" key="11">
    <source>
        <dbReference type="PROSITE-ProRule" id="PRU00560"/>
    </source>
</evidence>
<comment type="caution">
    <text evidence="14">The sequence shown here is derived from an EMBL/GenBank/DDBJ whole genome shotgun (WGS) entry which is preliminary data.</text>
</comment>
<dbReference type="Gene3D" id="3.40.50.300">
    <property type="entry name" value="P-loop containing nucleotide triphosphate hydrolases"/>
    <property type="match status" value="2"/>
</dbReference>
<dbReference type="InterPro" id="IPR027417">
    <property type="entry name" value="P-loop_NTPase"/>
</dbReference>
<dbReference type="PANTHER" id="PTHR11070">
    <property type="entry name" value="UVRD / RECB / PCRA DNA HELICASE FAMILY MEMBER"/>
    <property type="match status" value="1"/>
</dbReference>
<evidence type="ECO:0000256" key="7">
    <source>
        <dbReference type="ARBA" id="ARBA00023235"/>
    </source>
</evidence>
<feature type="domain" description="UvrD-like helicase ATP-binding" evidence="13">
    <location>
        <begin position="19"/>
        <end position="305"/>
    </location>
</feature>
<dbReference type="Pfam" id="PF00580">
    <property type="entry name" value="UvrD-helicase"/>
    <property type="match status" value="1"/>
</dbReference>
<dbReference type="SUPFAM" id="SSF52540">
    <property type="entry name" value="P-loop containing nucleoside triphosphate hydrolases"/>
    <property type="match status" value="1"/>
</dbReference>
<dbReference type="PANTHER" id="PTHR11070:SF2">
    <property type="entry name" value="ATP-DEPENDENT DNA HELICASE SRS2"/>
    <property type="match status" value="1"/>
</dbReference>
<evidence type="ECO:0000313" key="14">
    <source>
        <dbReference type="EMBL" id="KJH70290.1"/>
    </source>
</evidence>
<dbReference type="Proteomes" id="UP000032452">
    <property type="component" value="Unassembled WGS sequence"/>
</dbReference>
<evidence type="ECO:0000256" key="8">
    <source>
        <dbReference type="ARBA" id="ARBA00034617"/>
    </source>
</evidence>
<keyword evidence="6" id="KW-0238">DNA-binding</keyword>
<dbReference type="GO" id="GO:0000725">
    <property type="term" value="P:recombinational repair"/>
    <property type="evidence" value="ECO:0007669"/>
    <property type="project" value="TreeGrafter"/>
</dbReference>
<dbReference type="GO" id="GO:0016887">
    <property type="term" value="F:ATP hydrolysis activity"/>
    <property type="evidence" value="ECO:0007669"/>
    <property type="project" value="RHEA"/>
</dbReference>
<evidence type="ECO:0000256" key="1">
    <source>
        <dbReference type="ARBA" id="ARBA00009922"/>
    </source>
</evidence>
<evidence type="ECO:0000256" key="10">
    <source>
        <dbReference type="ARBA" id="ARBA00048988"/>
    </source>
</evidence>
<dbReference type="Pfam" id="PF13361">
    <property type="entry name" value="UvrD_C"/>
    <property type="match status" value="1"/>
</dbReference>
<evidence type="ECO:0000256" key="9">
    <source>
        <dbReference type="ARBA" id="ARBA00034808"/>
    </source>
</evidence>
<proteinExistence type="inferred from homology"/>
<dbReference type="InterPro" id="IPR000212">
    <property type="entry name" value="DNA_helicase_UvrD/REP"/>
</dbReference>
<organism evidence="14 15">
    <name type="scientific">Aliterella atlantica CENA595</name>
    <dbReference type="NCBI Taxonomy" id="1618023"/>
    <lineage>
        <taxon>Bacteria</taxon>
        <taxon>Bacillati</taxon>
        <taxon>Cyanobacteriota</taxon>
        <taxon>Cyanophyceae</taxon>
        <taxon>Chroococcidiopsidales</taxon>
        <taxon>Aliterellaceae</taxon>
        <taxon>Aliterella</taxon>
    </lineage>
</organism>
<reference evidence="14 15" key="1">
    <citation type="submission" date="2015-02" db="EMBL/GenBank/DDBJ databases">
        <title>Draft genome of a novel marine cyanobacterium (Chroococcales) isolated from South Atlantic Ocean.</title>
        <authorList>
            <person name="Rigonato J."/>
            <person name="Alvarenga D.O."/>
            <person name="Branco L.H."/>
            <person name="Varani A.M."/>
            <person name="Brandini F.P."/>
            <person name="Fiore M.F."/>
        </authorList>
    </citation>
    <scope>NUCLEOTIDE SEQUENCE [LARGE SCALE GENOMIC DNA]</scope>
    <source>
        <strain evidence="14 15">CENA595</strain>
    </source>
</reference>
<evidence type="ECO:0000256" key="12">
    <source>
        <dbReference type="SAM" id="MobiDB-lite"/>
    </source>
</evidence>
<dbReference type="EC" id="5.6.2.4" evidence="9"/>
<comment type="catalytic activity">
    <reaction evidence="10">
        <text>ATP + H2O = ADP + phosphate + H(+)</text>
        <dbReference type="Rhea" id="RHEA:13065"/>
        <dbReference type="ChEBI" id="CHEBI:15377"/>
        <dbReference type="ChEBI" id="CHEBI:15378"/>
        <dbReference type="ChEBI" id="CHEBI:30616"/>
        <dbReference type="ChEBI" id="CHEBI:43474"/>
        <dbReference type="ChEBI" id="CHEBI:456216"/>
        <dbReference type="EC" id="5.6.2.4"/>
    </reaction>
</comment>
<keyword evidence="2 11" id="KW-0547">Nucleotide-binding</keyword>
<feature type="binding site" evidence="11">
    <location>
        <begin position="40"/>
        <end position="47"/>
    </location>
    <ligand>
        <name>ATP</name>
        <dbReference type="ChEBI" id="CHEBI:30616"/>
    </ligand>
</feature>
<keyword evidence="7" id="KW-0413">Isomerase</keyword>
<dbReference type="Gene3D" id="1.10.10.160">
    <property type="match status" value="1"/>
</dbReference>
<dbReference type="InterPro" id="IPR014017">
    <property type="entry name" value="DNA_helicase_UvrD-like_C"/>
</dbReference>
<gene>
    <name evidence="14" type="ORF">UH38_19310</name>
</gene>
<dbReference type="InterPro" id="IPR013986">
    <property type="entry name" value="DExx_box_DNA_helicase_dom_sf"/>
</dbReference>
<evidence type="ECO:0000256" key="6">
    <source>
        <dbReference type="ARBA" id="ARBA00023125"/>
    </source>
</evidence>
<evidence type="ECO:0000256" key="5">
    <source>
        <dbReference type="ARBA" id="ARBA00022840"/>
    </source>
</evidence>
<evidence type="ECO:0000313" key="15">
    <source>
        <dbReference type="Proteomes" id="UP000032452"/>
    </source>
</evidence>
<dbReference type="PATRIC" id="fig|1618023.3.peg.1869"/>
<dbReference type="PROSITE" id="PS51198">
    <property type="entry name" value="UVRD_HELICASE_ATP_BIND"/>
    <property type="match status" value="1"/>
</dbReference>
<dbReference type="RefSeq" id="WP_045056313.1">
    <property type="nucleotide sequence ID" value="NZ_CAWMDP010000018.1"/>
</dbReference>
<dbReference type="InterPro" id="IPR014016">
    <property type="entry name" value="UvrD-like_ATP-bd"/>
</dbReference>
<dbReference type="GO" id="GO:0005524">
    <property type="term" value="F:ATP binding"/>
    <property type="evidence" value="ECO:0007669"/>
    <property type="project" value="UniProtKB-UniRule"/>
</dbReference>
<keyword evidence="15" id="KW-1185">Reference proteome</keyword>
<feature type="compositionally biased region" description="Basic and acidic residues" evidence="12">
    <location>
        <begin position="534"/>
        <end position="543"/>
    </location>
</feature>
<feature type="region of interest" description="Disordered" evidence="12">
    <location>
        <begin position="532"/>
        <end position="555"/>
    </location>
</feature>
<comment type="similarity">
    <text evidence="1">Belongs to the helicase family. UvrD subfamily.</text>
</comment>
<protein>
    <recommendedName>
        <fullName evidence="9">DNA 3'-5' helicase</fullName>
        <ecNumber evidence="9">5.6.2.4</ecNumber>
    </recommendedName>
</protein>
<dbReference type="OrthoDB" id="9810135at2"/>
<evidence type="ECO:0000256" key="4">
    <source>
        <dbReference type="ARBA" id="ARBA00022806"/>
    </source>
</evidence>
<keyword evidence="5 11" id="KW-0067">ATP-binding</keyword>
<sequence length="777" mass="87578">MKLDQLTAELTRQIGYEPSKYQTGILEWVLNRLGNGACNAVAGAGKSSTLRMVAIALESIGYKPSDIRVIVFGKENSKDLVTKFGVRWKASISTLHSAGFSLLRRELNIGDSRDIQISDGKYRRIAQDMDLIGKRGSRGTLTRDGAIGKDAEFLRLVNLMRLTNNYPTATSVKELCHHFEVEDIWEFSIVAAAVAECLRIGEQKARNNRFIDFTDQIWLPVKWEIYKRRWFKSYKFVLVDECQDLNAIKLELAIGLAGASGRQLFVGDPFQAIMGFAGADNRSYQNILSRTKATELPLSICYRCPRSHIDLVRRQFPNIPIEAKEDAITGEIQQLEEKDLEQQLRVGDRIISRKTAPLVSQCIKLIARGIAATVKGRDIGETIKRDLEEIASMPRFRYEDFHAVASEYRALKVLKYKEMDNEEQLIQNLNDKLEALATIYISQPQAKSIADLSAYIDSLFSDDISPITLSTCHRAKGLEGDRIFILKPEDMPMTWRNQMEWQKEQEDNLLYVALTRSKSELFVVGKPNWLPQEKPLEDTKSDTAKPLVPDLEPVGDELEIQEYSDLEDSLDWMPQSPLEDDDNDELTPTQSLDAKEQEELAIILESEEAAQTSDSTSITSLQSILTPKTNAQKRERVIQVLTNKDWQGKSDRAIASYCHVSAPFVGKLRAELARTGTVNISSERVDSKGRKLDTANIGTKPKQPQTQELTVGSPASVIQAKLRIEGETKEDLDAIALLLQQTFDVDEESGDYSNRDGNGYRRYLTVKVTSYESISFP</sequence>
<name>A0A0D8ZNG9_9CYAN</name>
<dbReference type="AlphaFoldDB" id="A0A0D8ZNG9"/>